<dbReference type="EMBL" id="MU002289">
    <property type="protein sequence ID" value="KAF2787695.1"/>
    <property type="molecule type" value="Genomic_DNA"/>
</dbReference>
<feature type="compositionally biased region" description="Basic and acidic residues" evidence="1">
    <location>
        <begin position="55"/>
        <end position="66"/>
    </location>
</feature>
<dbReference type="Proteomes" id="UP000799757">
    <property type="component" value="Unassembled WGS sequence"/>
</dbReference>
<reference evidence="2" key="1">
    <citation type="journal article" date="2020" name="Stud. Mycol.">
        <title>101 Dothideomycetes genomes: a test case for predicting lifestyles and emergence of pathogens.</title>
        <authorList>
            <person name="Haridas S."/>
            <person name="Albert R."/>
            <person name="Binder M."/>
            <person name="Bloem J."/>
            <person name="Labutti K."/>
            <person name="Salamov A."/>
            <person name="Andreopoulos B."/>
            <person name="Baker S."/>
            <person name="Barry K."/>
            <person name="Bills G."/>
            <person name="Bluhm B."/>
            <person name="Cannon C."/>
            <person name="Castanera R."/>
            <person name="Culley D."/>
            <person name="Daum C."/>
            <person name="Ezra D."/>
            <person name="Gonzalez J."/>
            <person name="Henrissat B."/>
            <person name="Kuo A."/>
            <person name="Liang C."/>
            <person name="Lipzen A."/>
            <person name="Lutzoni F."/>
            <person name="Magnuson J."/>
            <person name="Mondo S."/>
            <person name="Nolan M."/>
            <person name="Ohm R."/>
            <person name="Pangilinan J."/>
            <person name="Park H.-J."/>
            <person name="Ramirez L."/>
            <person name="Alfaro M."/>
            <person name="Sun H."/>
            <person name="Tritt A."/>
            <person name="Yoshinaga Y."/>
            <person name="Zwiers L.-H."/>
            <person name="Turgeon B."/>
            <person name="Goodwin S."/>
            <person name="Spatafora J."/>
            <person name="Crous P."/>
            <person name="Grigoriev I."/>
        </authorList>
    </citation>
    <scope>NUCLEOTIDE SEQUENCE</scope>
    <source>
        <strain evidence="2">CBS 109.77</strain>
    </source>
</reference>
<dbReference type="AlphaFoldDB" id="A0A6A6WUW5"/>
<feature type="compositionally biased region" description="Polar residues" evidence="1">
    <location>
        <begin position="130"/>
        <end position="139"/>
    </location>
</feature>
<accession>A0A6A6WUW5</accession>
<evidence type="ECO:0000313" key="3">
    <source>
        <dbReference type="Proteomes" id="UP000799757"/>
    </source>
</evidence>
<organism evidence="2 3">
    <name type="scientific">Melanomma pulvis-pyrius CBS 109.77</name>
    <dbReference type="NCBI Taxonomy" id="1314802"/>
    <lineage>
        <taxon>Eukaryota</taxon>
        <taxon>Fungi</taxon>
        <taxon>Dikarya</taxon>
        <taxon>Ascomycota</taxon>
        <taxon>Pezizomycotina</taxon>
        <taxon>Dothideomycetes</taxon>
        <taxon>Pleosporomycetidae</taxon>
        <taxon>Pleosporales</taxon>
        <taxon>Melanommataceae</taxon>
        <taxon>Melanomma</taxon>
    </lineage>
</organism>
<sequence>MVSPGNGWGNFAARIAHDDRAVIVTAKRDSERVGGVTFLPKMLETFTDKQGRVSETLHEEEQRDGDTCAGQQAKSKPQDNAQEIVSIKTSDNAMPTTQRPPTASSPLVDSLEPVIVNIAMLEGNDGGSKAVTTSPSSIPYTVPADPPSSKQVASAINANDTKGHVGIPSPAPNKDNPKHQRHGKEVMSTKEISDFIEKPSKSLSSAISAVSIPNLDEELSTDKSGVPPLSPKDPLLSNAIDDVIKEVPVSSPLVERKDSFPSLVGGLVYKSGGSSPRVLAAKSSSSTLNSTDEGGVSLLVDHWDSTDISITDRPFTSDTAATNPFSTTTNSVTTTFADLSPDQIFSPSKLSSEVLPSEVTNERASLSSKGRIDYSKLPRSEWFIWRRCCTCHTVYFVGGIYYDQCACGHKKCQHCYWETDFGYPPMW</sequence>
<keyword evidence="3" id="KW-1185">Reference proteome</keyword>
<gene>
    <name evidence="2" type="ORF">K505DRAFT_342724</name>
</gene>
<protein>
    <submittedName>
        <fullName evidence="2">Uncharacterized protein</fullName>
    </submittedName>
</protein>
<proteinExistence type="predicted"/>
<feature type="compositionally biased region" description="Basic and acidic residues" evidence="1">
    <location>
        <begin position="175"/>
        <end position="187"/>
    </location>
</feature>
<dbReference type="OrthoDB" id="3799503at2759"/>
<evidence type="ECO:0000256" key="1">
    <source>
        <dbReference type="SAM" id="MobiDB-lite"/>
    </source>
</evidence>
<feature type="region of interest" description="Disordered" evidence="1">
    <location>
        <begin position="55"/>
        <end position="108"/>
    </location>
</feature>
<name>A0A6A6WUW5_9PLEO</name>
<feature type="region of interest" description="Disordered" evidence="1">
    <location>
        <begin position="124"/>
        <end position="187"/>
    </location>
</feature>
<feature type="compositionally biased region" description="Polar residues" evidence="1">
    <location>
        <begin position="69"/>
        <end position="107"/>
    </location>
</feature>
<evidence type="ECO:0000313" key="2">
    <source>
        <dbReference type="EMBL" id="KAF2787695.1"/>
    </source>
</evidence>
<feature type="compositionally biased region" description="Polar residues" evidence="1">
    <location>
        <begin position="148"/>
        <end position="160"/>
    </location>
</feature>